<dbReference type="Proteomes" id="UP001607151">
    <property type="component" value="Unassembled WGS sequence"/>
</dbReference>
<dbReference type="InterPro" id="IPR008966">
    <property type="entry name" value="Adhesion_dom_sf"/>
</dbReference>
<evidence type="ECO:0000313" key="6">
    <source>
        <dbReference type="EMBL" id="MFH0265440.1"/>
    </source>
</evidence>
<dbReference type="Gene3D" id="2.60.40.1090">
    <property type="entry name" value="Fimbrial-type adhesion domain"/>
    <property type="match status" value="1"/>
</dbReference>
<dbReference type="PANTHER" id="PTHR33420:SF12">
    <property type="entry name" value="FIMBRIN-LIKE PROTEIN FIMI-RELATED"/>
    <property type="match status" value="1"/>
</dbReference>
<evidence type="ECO:0000256" key="1">
    <source>
        <dbReference type="ARBA" id="ARBA00004561"/>
    </source>
</evidence>
<dbReference type="InterPro" id="IPR036937">
    <property type="entry name" value="Adhesion_dom_fimbrial_sf"/>
</dbReference>
<sequence>MKREMILGLSVFLYLGYIPTILACVMTSGKTIEYSVNLGNQYFTVDMLNRQPGDLLFTYGGMTLTNNTEWNITCDNSGSEPSGYKSIGGASVGPAYQSKPGHVYSIDRLPGIGYSFQMGEQGGIDFDSLFMPYPEASSFSGDRYFNSESKKPTIYFWRIPDTSGLPLPGQYCLNDYLGDIDLGGVNALKFSAKGLCITVKSPTCKISNADIKVNLGRHNRSVFMGPGSTTNMVPFNIDLTTCENVGNIFMQFNATADGNHAANGIIKIDDSGDDSSATGVGVQVLKNSVPIVLNEPATIWSGSKGSESAYSFQYQARYIQTESTVTAGQANASATFVVTYN</sequence>
<evidence type="ECO:0000313" key="7">
    <source>
        <dbReference type="Proteomes" id="UP001607151"/>
    </source>
</evidence>
<name>A0ABW7IWN1_9VIBR</name>
<dbReference type="SUPFAM" id="SSF49401">
    <property type="entry name" value="Bacterial adhesins"/>
    <property type="match status" value="1"/>
</dbReference>
<proteinExistence type="inferred from homology"/>
<comment type="caution">
    <text evidence="6">The sequence shown here is derived from an EMBL/GenBank/DDBJ whole genome shotgun (WGS) entry which is preliminary data.</text>
</comment>
<protein>
    <submittedName>
        <fullName evidence="6">Fimbrial protein</fullName>
    </submittedName>
</protein>
<keyword evidence="3" id="KW-0732">Signal</keyword>
<comment type="similarity">
    <text evidence="2">Belongs to the fimbrial protein family.</text>
</comment>
<dbReference type="InterPro" id="IPR000259">
    <property type="entry name" value="Adhesion_dom_fimbrial"/>
</dbReference>
<dbReference type="InterPro" id="IPR050263">
    <property type="entry name" value="Bact_Fimbrial_Adh_Pro"/>
</dbReference>
<comment type="subcellular location">
    <subcellularLocation>
        <location evidence="1">Fimbrium</location>
    </subcellularLocation>
</comment>
<evidence type="ECO:0000259" key="5">
    <source>
        <dbReference type="Pfam" id="PF00419"/>
    </source>
</evidence>
<feature type="domain" description="Fimbrial-type adhesion" evidence="5">
    <location>
        <begin position="198"/>
        <end position="340"/>
    </location>
</feature>
<dbReference type="Pfam" id="PF00419">
    <property type="entry name" value="Fimbrial"/>
    <property type="match status" value="1"/>
</dbReference>
<gene>
    <name evidence="6" type="ORF">ACGRQ9_08030</name>
</gene>
<dbReference type="RefSeq" id="WP_394607657.1">
    <property type="nucleotide sequence ID" value="NZ_JBIHSN010000002.1"/>
</dbReference>
<accession>A0ABW7IWN1</accession>
<keyword evidence="7" id="KW-1185">Reference proteome</keyword>
<evidence type="ECO:0000256" key="4">
    <source>
        <dbReference type="ARBA" id="ARBA00023263"/>
    </source>
</evidence>
<dbReference type="PROSITE" id="PS51257">
    <property type="entry name" value="PROKAR_LIPOPROTEIN"/>
    <property type="match status" value="1"/>
</dbReference>
<reference evidence="6 7" key="1">
    <citation type="submission" date="2024-10" db="EMBL/GenBank/DDBJ databases">
        <authorList>
            <person name="Yibar A."/>
            <person name="Saticioglu I.B."/>
            <person name="Duman M."/>
            <person name="Ajmi N."/>
            <person name="Gurler F."/>
            <person name="Ay H."/>
            <person name="Onuk E."/>
            <person name="Guler S."/>
            <person name="Romalde J.L."/>
        </authorList>
    </citation>
    <scope>NUCLEOTIDE SEQUENCE [LARGE SCALE GENOMIC DNA]</scope>
    <source>
        <strain evidence="6 7">14-MA-B</strain>
    </source>
</reference>
<dbReference type="PANTHER" id="PTHR33420">
    <property type="entry name" value="FIMBRIAL SUBUNIT ELFA-RELATED"/>
    <property type="match status" value="1"/>
</dbReference>
<evidence type="ECO:0000256" key="2">
    <source>
        <dbReference type="ARBA" id="ARBA00006671"/>
    </source>
</evidence>
<keyword evidence="4" id="KW-0281">Fimbrium</keyword>
<dbReference type="EMBL" id="JBIHSN010000002">
    <property type="protein sequence ID" value="MFH0265440.1"/>
    <property type="molecule type" value="Genomic_DNA"/>
</dbReference>
<evidence type="ECO:0000256" key="3">
    <source>
        <dbReference type="ARBA" id="ARBA00022729"/>
    </source>
</evidence>
<organism evidence="6 7">
    <name type="scientific">Vibrio rumoiensis</name>
    <dbReference type="NCBI Taxonomy" id="76258"/>
    <lineage>
        <taxon>Bacteria</taxon>
        <taxon>Pseudomonadati</taxon>
        <taxon>Pseudomonadota</taxon>
        <taxon>Gammaproteobacteria</taxon>
        <taxon>Vibrionales</taxon>
        <taxon>Vibrionaceae</taxon>
        <taxon>Vibrio</taxon>
    </lineage>
</organism>